<reference evidence="7 8" key="1">
    <citation type="submission" date="2016-06" db="EMBL/GenBank/DDBJ databases">
        <authorList>
            <consortium name="Pathogen Informatics"/>
        </authorList>
    </citation>
    <scope>NUCLEOTIDE SEQUENCE [LARGE SCALE GENOMIC DNA]</scope>
    <source>
        <strain evidence="7">PmlGA01</strain>
    </source>
</reference>
<feature type="zinc finger region" description="C3H1-type" evidence="4">
    <location>
        <begin position="24"/>
        <end position="52"/>
    </location>
</feature>
<feature type="domain" description="C3H1-type" evidence="6">
    <location>
        <begin position="60"/>
        <end position="87"/>
    </location>
</feature>
<dbReference type="SMART" id="SM00356">
    <property type="entry name" value="ZnF_C3H1"/>
    <property type="match status" value="3"/>
</dbReference>
<feature type="region of interest" description="Disordered" evidence="5">
    <location>
        <begin position="581"/>
        <end position="603"/>
    </location>
</feature>
<dbReference type="Proteomes" id="UP000219799">
    <property type="component" value="Chromosome 13"/>
</dbReference>
<feature type="domain" description="C3H1-type" evidence="6">
    <location>
        <begin position="97"/>
        <end position="124"/>
    </location>
</feature>
<sequence>MNDKNQKSMSPTQSETLSLIKKQFFKTKMCPFQKNKNYCLNESNCHYAHSIDELKPMPDLRNTKLCDYIKKKMPCRDVNCKFAHDIDTLKPSVHLATYKSTICSFWGKGKCFNGNKCRFAHGVEDIKTSEDMDIFESTIYNKKSKNKSKKNISDLKQGTASTCSFNMCDYSINCSLETTNVSSSYEKSREFLMLNNDNVNTEKTKRKSKLDISESTSEFMEETNENEDSDITENYFTFGDKNNSNSIKDVVDKIENMALSTFIENNDKYTKVIKYLLNENNLLKKSIRKDKTHIKMEQDEIEKIKKENSKTKFGCNTFPETSSCKENEEDITQYLFPEEPNDNYLFTNEKKNTNNSIPHFDDTTKIDDNLNSIIKTIDDILISQNVCSFPNVKDTNNSSVCKDIFSVKNNNDFISNEYENLLCNMKSFETLKNIYPSFSSFSIADNKKHPINQIEADQLLKKTFEQNLMNNEQEEKKIRKKNYYSENYSYEKSNVSPCSSNSKGNEVEEFYSKRIFRPFTCPPNDLSSQGIRNMQQRLIPVQHIKQEELKKRITEDPWIDNRTGDISSYVSANSANDNFRNSSSKINFGGSDNRSNLSGSDNKSTFMGNNNKYAFSGSDNKSAFSGSDNKSAFSSSDNKSVFSSSDNKSVFSGSDNKSIFNGLDNKSIFNGLDNKSSFSVSDNKSIFSDSSNNNFFNNLNLRQNHTPSGVREKNAKLNLRENTELSNSSMNLDKLLLFSNDKSDILKKIRNLISTELQNNENYNYSSKKSSKFVKNLNDKYLPKKSILLNDHLHTTVYNTHIPNVTNYTLLKNSNSNISDNSGSFSGSNSNNNNNSTIKNYYNIGKDNENNGNNKNFNVRINDDNYHTLNNVFSKYKKENNNNQNIWSNNANFNEFAYPFMSHDWAKNQKNNDFFNISKSVNLSSLN</sequence>
<evidence type="ECO:0000256" key="2">
    <source>
        <dbReference type="ARBA" id="ARBA00022771"/>
    </source>
</evidence>
<keyword evidence="3 4" id="KW-0862">Zinc</keyword>
<keyword evidence="1 4" id="KW-0479">Metal-binding</keyword>
<dbReference type="SUPFAM" id="SSF90229">
    <property type="entry name" value="CCCH zinc finger"/>
    <property type="match status" value="2"/>
</dbReference>
<dbReference type="AlphaFoldDB" id="A0A1C3KEK4"/>
<feature type="domain" description="C3H1-type" evidence="6">
    <location>
        <begin position="24"/>
        <end position="52"/>
    </location>
</feature>
<gene>
    <name evidence="7" type="primary">PmlGA01_130012800</name>
    <name evidence="7" type="ORF">PMLGA01_130012800</name>
</gene>
<dbReference type="PROSITE" id="PS50103">
    <property type="entry name" value="ZF_C3H1"/>
    <property type="match status" value="3"/>
</dbReference>
<feature type="zinc finger region" description="C3H1-type" evidence="4">
    <location>
        <begin position="97"/>
        <end position="124"/>
    </location>
</feature>
<dbReference type="InterPro" id="IPR000571">
    <property type="entry name" value="Znf_CCCH"/>
</dbReference>
<protein>
    <submittedName>
        <fullName evidence="7">Zinc finger protein, putative</fullName>
    </submittedName>
</protein>
<accession>A0A1C3KEK4</accession>
<dbReference type="Gene3D" id="3.30.1370.210">
    <property type="match status" value="1"/>
</dbReference>
<organism evidence="7 8">
    <name type="scientific">Plasmodium malariae</name>
    <dbReference type="NCBI Taxonomy" id="5858"/>
    <lineage>
        <taxon>Eukaryota</taxon>
        <taxon>Sar</taxon>
        <taxon>Alveolata</taxon>
        <taxon>Apicomplexa</taxon>
        <taxon>Aconoidasida</taxon>
        <taxon>Haemosporida</taxon>
        <taxon>Plasmodiidae</taxon>
        <taxon>Plasmodium</taxon>
        <taxon>Plasmodium (Plasmodium)</taxon>
    </lineage>
</organism>
<evidence type="ECO:0000256" key="1">
    <source>
        <dbReference type="ARBA" id="ARBA00022723"/>
    </source>
</evidence>
<keyword evidence="2 4" id="KW-0863">Zinc-finger</keyword>
<proteinExistence type="predicted"/>
<evidence type="ECO:0000256" key="4">
    <source>
        <dbReference type="PROSITE-ProRule" id="PRU00723"/>
    </source>
</evidence>
<evidence type="ECO:0000256" key="3">
    <source>
        <dbReference type="ARBA" id="ARBA00022833"/>
    </source>
</evidence>
<evidence type="ECO:0000313" key="8">
    <source>
        <dbReference type="Proteomes" id="UP000219799"/>
    </source>
</evidence>
<dbReference type="GO" id="GO:0008270">
    <property type="term" value="F:zinc ion binding"/>
    <property type="evidence" value="ECO:0007669"/>
    <property type="project" value="UniProtKB-KW"/>
</dbReference>
<feature type="zinc finger region" description="C3H1-type" evidence="4">
    <location>
        <begin position="60"/>
        <end position="87"/>
    </location>
</feature>
<evidence type="ECO:0000256" key="5">
    <source>
        <dbReference type="SAM" id="MobiDB-lite"/>
    </source>
</evidence>
<dbReference type="InterPro" id="IPR036855">
    <property type="entry name" value="Znf_CCCH_sf"/>
</dbReference>
<evidence type="ECO:0000259" key="6">
    <source>
        <dbReference type="PROSITE" id="PS50103"/>
    </source>
</evidence>
<name>A0A1C3KEK4_PLAMA</name>
<dbReference type="EMBL" id="LT594501">
    <property type="protein sequence ID" value="SBT72026.1"/>
    <property type="molecule type" value="Genomic_DNA"/>
</dbReference>
<dbReference type="VEuPathDB" id="PlasmoDB:PmUG01_13020200"/>
<evidence type="ECO:0000313" key="7">
    <source>
        <dbReference type="EMBL" id="SBT72026.1"/>
    </source>
</evidence>
<dbReference type="Gene3D" id="4.10.1000.10">
    <property type="entry name" value="Zinc finger, CCCH-type"/>
    <property type="match status" value="1"/>
</dbReference>
<feature type="region of interest" description="Disordered" evidence="5">
    <location>
        <begin position="626"/>
        <end position="650"/>
    </location>
</feature>